<keyword evidence="2" id="KW-0812">Transmembrane</keyword>
<proteinExistence type="predicted"/>
<evidence type="ECO:0000313" key="4">
    <source>
        <dbReference type="EMBL" id="CAK7228166.1"/>
    </source>
</evidence>
<accession>A0ABP0C9J1</accession>
<feature type="region of interest" description="Disordered" evidence="1">
    <location>
        <begin position="69"/>
        <end position="95"/>
    </location>
</feature>
<name>A0ABP0C9J1_9PEZI</name>
<reference evidence="4 5" key="1">
    <citation type="submission" date="2024-01" db="EMBL/GenBank/DDBJ databases">
        <authorList>
            <person name="Allen C."/>
            <person name="Tagirdzhanova G."/>
        </authorList>
    </citation>
    <scope>NUCLEOTIDE SEQUENCE [LARGE SCALE GENOMIC DNA]</scope>
</reference>
<sequence>MDAAEGSLLAPEPSVLVSIVDILFDPSALAVLLATLFGFVLPMLWIYPPVAPRPSNFLNETHSKLGLATGKLDDDETAKSASRATKKPAAPVDDKSSGRIESLWVYPVKSCQGIQVSRSRVLPAGLEFDRLFTFAQLQSPFPARAGTVVRGNGNNSDDDHDNNGNADELETWDAITQRQFPMLASLQVELWRPDLAKVRRAQKNMRADYRAERADSMSELYVVVRYPWQAAGWPGRWDWFAAKLLRGWRAEPEVEVVLPVALPAADDRRAQAATKYGRVQLGDDRNVRALDLSAELPRSLQLYLGVSNRLGVLRLDTEQVGSNMRNPLYLVNESSVAPDTAIGQADDKAPESVKQRLRANVVVHGIAAHDEKTWNQVSFKPPPSSESLLDEATFEASEHQQRGSSRGIQLMPVFDALDKADLMELTLETGMSVCVLKRGS</sequence>
<evidence type="ECO:0000256" key="2">
    <source>
        <dbReference type="SAM" id="Phobius"/>
    </source>
</evidence>
<evidence type="ECO:0000313" key="5">
    <source>
        <dbReference type="Proteomes" id="UP001642405"/>
    </source>
</evidence>
<dbReference type="SUPFAM" id="SSF141673">
    <property type="entry name" value="MOSC N-terminal domain-like"/>
    <property type="match status" value="1"/>
</dbReference>
<gene>
    <name evidence="4" type="ORF">SCUCBS95973_006788</name>
</gene>
<keyword evidence="2" id="KW-1133">Transmembrane helix</keyword>
<keyword evidence="5" id="KW-1185">Reference proteome</keyword>
<organism evidence="4 5">
    <name type="scientific">Sporothrix curviconia</name>
    <dbReference type="NCBI Taxonomy" id="1260050"/>
    <lineage>
        <taxon>Eukaryota</taxon>
        <taxon>Fungi</taxon>
        <taxon>Dikarya</taxon>
        <taxon>Ascomycota</taxon>
        <taxon>Pezizomycotina</taxon>
        <taxon>Sordariomycetes</taxon>
        <taxon>Sordariomycetidae</taxon>
        <taxon>Ophiostomatales</taxon>
        <taxon>Ophiostomataceae</taxon>
        <taxon>Sporothrix</taxon>
    </lineage>
</organism>
<evidence type="ECO:0000259" key="3">
    <source>
        <dbReference type="Pfam" id="PF03476"/>
    </source>
</evidence>
<keyword evidence="2" id="KW-0472">Membrane</keyword>
<feature type="transmembrane region" description="Helical" evidence="2">
    <location>
        <begin position="28"/>
        <end position="47"/>
    </location>
</feature>
<dbReference type="InterPro" id="IPR005303">
    <property type="entry name" value="MOCOS_middle"/>
</dbReference>
<dbReference type="EMBL" id="CAWUHB010000042">
    <property type="protein sequence ID" value="CAK7228166.1"/>
    <property type="molecule type" value="Genomic_DNA"/>
</dbReference>
<evidence type="ECO:0000256" key="1">
    <source>
        <dbReference type="SAM" id="MobiDB-lite"/>
    </source>
</evidence>
<comment type="caution">
    <text evidence="4">The sequence shown here is derived from an EMBL/GenBank/DDBJ whole genome shotgun (WGS) entry which is preliminary data.</text>
</comment>
<dbReference type="Pfam" id="PF03476">
    <property type="entry name" value="MOSC_N"/>
    <property type="match status" value="1"/>
</dbReference>
<dbReference type="Proteomes" id="UP001642405">
    <property type="component" value="Unassembled WGS sequence"/>
</dbReference>
<feature type="domain" description="Molybdenum cofactor sulfurase middle" evidence="3">
    <location>
        <begin position="98"/>
        <end position="210"/>
    </location>
</feature>
<protein>
    <recommendedName>
        <fullName evidence="3">Molybdenum cofactor sulfurase middle domain-containing protein</fullName>
    </recommendedName>
</protein>